<dbReference type="EMBL" id="WUWG01000003">
    <property type="protein sequence ID" value="MXU65695.1"/>
    <property type="molecule type" value="Genomic_DNA"/>
</dbReference>
<keyword evidence="2" id="KW-1185">Reference proteome</keyword>
<dbReference type="Proteomes" id="UP000436016">
    <property type="component" value="Unassembled WGS sequence"/>
</dbReference>
<dbReference type="SUPFAM" id="SSF158855">
    <property type="entry name" value="Lipase chaperone-like"/>
    <property type="match status" value="1"/>
</dbReference>
<gene>
    <name evidence="1" type="ORF">GSH16_09555</name>
</gene>
<sequence>MLQDPPFLYFRTRENGALVYRVEDDARLRRLDFVHVANANIRNGDIKIHGDADLSDAERAEIEAWIATRRDQVAADQSEDARRLSDEIHRTTQWLQSRAGPEDVRALAEPLLLAMQDMRMVLVRKLSELPAPEADDGQTDSTD</sequence>
<comment type="caution">
    <text evidence="1">The sequence shown here is derived from an EMBL/GenBank/DDBJ whole genome shotgun (WGS) entry which is preliminary data.</text>
</comment>
<name>A0A6B0TV98_9RHOB</name>
<organism evidence="1 2">
    <name type="scientific">Oceanomicrobium pacificus</name>
    <dbReference type="NCBI Taxonomy" id="2692916"/>
    <lineage>
        <taxon>Bacteria</taxon>
        <taxon>Pseudomonadati</taxon>
        <taxon>Pseudomonadota</taxon>
        <taxon>Alphaproteobacteria</taxon>
        <taxon>Rhodobacterales</taxon>
        <taxon>Paracoccaceae</taxon>
        <taxon>Oceanomicrobium</taxon>
    </lineage>
</organism>
<protein>
    <submittedName>
        <fullName evidence="1">Uncharacterized protein</fullName>
    </submittedName>
</protein>
<dbReference type="AlphaFoldDB" id="A0A6B0TV98"/>
<accession>A0A6B0TV98</accession>
<dbReference type="RefSeq" id="WP_160854408.1">
    <property type="nucleotide sequence ID" value="NZ_WUWG01000003.1"/>
</dbReference>
<evidence type="ECO:0000313" key="2">
    <source>
        <dbReference type="Proteomes" id="UP000436016"/>
    </source>
</evidence>
<reference evidence="1 2" key="1">
    <citation type="submission" date="2019-12" db="EMBL/GenBank/DDBJ databases">
        <title>Strain KN286 was isolated from seawater, which was collected from Caroline Seamount in the tropical western Pacific.</title>
        <authorList>
            <person name="Wang Q."/>
        </authorList>
    </citation>
    <scope>NUCLEOTIDE SEQUENCE [LARGE SCALE GENOMIC DNA]</scope>
    <source>
        <strain evidence="1 2">KN286</strain>
    </source>
</reference>
<proteinExistence type="predicted"/>
<evidence type="ECO:0000313" key="1">
    <source>
        <dbReference type="EMBL" id="MXU65695.1"/>
    </source>
</evidence>